<dbReference type="InParanoid" id="A0A1E7EX75"/>
<dbReference type="Proteomes" id="UP000095751">
    <property type="component" value="Unassembled WGS sequence"/>
</dbReference>
<feature type="compositionally biased region" description="Acidic residues" evidence="2">
    <location>
        <begin position="634"/>
        <end position="643"/>
    </location>
</feature>
<feature type="coiled-coil region" evidence="1">
    <location>
        <begin position="541"/>
        <end position="586"/>
    </location>
</feature>
<feature type="region of interest" description="Disordered" evidence="2">
    <location>
        <begin position="604"/>
        <end position="671"/>
    </location>
</feature>
<evidence type="ECO:0000313" key="4">
    <source>
        <dbReference type="Proteomes" id="UP000095751"/>
    </source>
</evidence>
<gene>
    <name evidence="3" type="ORF">FRACYDRAFT_263883</name>
</gene>
<feature type="coiled-coil region" evidence="1">
    <location>
        <begin position="46"/>
        <end position="76"/>
    </location>
</feature>
<keyword evidence="4" id="KW-1185">Reference proteome</keyword>
<feature type="region of interest" description="Disordered" evidence="2">
    <location>
        <begin position="410"/>
        <end position="430"/>
    </location>
</feature>
<protein>
    <submittedName>
        <fullName evidence="3">Uncharacterized protein</fullName>
    </submittedName>
</protein>
<name>A0A1E7EX75_9STRA</name>
<accession>A0A1E7EX75</accession>
<feature type="coiled-coil region" evidence="1">
    <location>
        <begin position="272"/>
        <end position="330"/>
    </location>
</feature>
<dbReference type="EMBL" id="KV784372">
    <property type="protein sequence ID" value="OEU10415.1"/>
    <property type="molecule type" value="Genomic_DNA"/>
</dbReference>
<reference evidence="3 4" key="1">
    <citation type="submission" date="2016-09" db="EMBL/GenBank/DDBJ databases">
        <title>Extensive genetic diversity and differential bi-allelic expression allows diatom success in the polar Southern Ocean.</title>
        <authorList>
            <consortium name="DOE Joint Genome Institute"/>
            <person name="Mock T."/>
            <person name="Otillar R.P."/>
            <person name="Strauss J."/>
            <person name="Dupont C."/>
            <person name="Frickenhaus S."/>
            <person name="Maumus F."/>
            <person name="Mcmullan M."/>
            <person name="Sanges R."/>
            <person name="Schmutz J."/>
            <person name="Toseland A."/>
            <person name="Valas R."/>
            <person name="Veluchamy A."/>
            <person name="Ward B.J."/>
            <person name="Allen A."/>
            <person name="Barry K."/>
            <person name="Falciatore A."/>
            <person name="Ferrante M."/>
            <person name="Fortunato A.E."/>
            <person name="Gloeckner G."/>
            <person name="Gruber A."/>
            <person name="Hipkin R."/>
            <person name="Janech M."/>
            <person name="Kroth P."/>
            <person name="Leese F."/>
            <person name="Lindquist E."/>
            <person name="Lyon B.R."/>
            <person name="Martin J."/>
            <person name="Mayer C."/>
            <person name="Parker M."/>
            <person name="Quesneville H."/>
            <person name="Raymond J."/>
            <person name="Uhlig C."/>
            <person name="Valentin K.U."/>
            <person name="Worden A.Z."/>
            <person name="Armbrust E.V."/>
            <person name="Bowler C."/>
            <person name="Green B."/>
            <person name="Moulton V."/>
            <person name="Van Oosterhout C."/>
            <person name="Grigoriev I."/>
        </authorList>
    </citation>
    <scope>NUCLEOTIDE SEQUENCE [LARGE SCALE GENOMIC DNA]</scope>
    <source>
        <strain evidence="3 4">CCMP1102</strain>
    </source>
</reference>
<dbReference type="AlphaFoldDB" id="A0A1E7EX75"/>
<evidence type="ECO:0000256" key="1">
    <source>
        <dbReference type="SAM" id="Coils"/>
    </source>
</evidence>
<dbReference type="OrthoDB" id="53653at2759"/>
<proteinExistence type="predicted"/>
<sequence length="671" mass="75261">MLACSSFTMPFIECGGGYGAAEVLQEPLSPLSLYSPPIGSESCSIEERLQQTKNQLKNLKDVLLTKENDHDDQQQEIKFYIIKNEELMDVINTFRCPSEKKAHKLMILKSEQNSELTLQVHSLRDLLQKSGIEIASLTKQIQSLNYKVDSLTNIKDKNQKLQIQINELVQIVNKVDVTITPEIGVDGGAADHDDIASEWNVQWLNNMILPKSVGGNNAAVDETESESDDTTKSNIQMITRKVITMEADRQRLLKESLQVNQNIDGICKADQIASLERKVRSMQYEQDTLQETNSALRRQMCVREGKILALEELFQNINTKNRNINNNKKNKTRKVIRPSADSQYRIERSVSLMNCDEFDDDDCDDDEDLDINSVTSSGTSKQQSFEEMFTSIWTTFSSPVENIAQNLIVGSRSNNNNNNGSSYLEEEGEELDEMDDINIDDSASSDSSSCHDEMTSSCGAFSVTGDSYHTKQVEEELQAAAQKEYNELHNNHHKLCEDYESSQLRITDLTARLEESIIKATSFEKKSELREGLLKDVIQQYKELQLENSTCKDHLRKVKQKVTVLLQFEKERSEQEEQERKNNEEAAVAADAVTAATDGQQKVIGVSKKGGNTNNNGGFLEEETPTFDMSENGDGNEGDEDDGSTSSSLSTSSASSSMYTTNGLPAKKKER</sequence>
<dbReference type="KEGG" id="fcy:FRACYDRAFT_263883"/>
<keyword evidence="1" id="KW-0175">Coiled coil</keyword>
<feature type="compositionally biased region" description="Low complexity" evidence="2">
    <location>
        <begin position="414"/>
        <end position="423"/>
    </location>
</feature>
<evidence type="ECO:0000256" key="2">
    <source>
        <dbReference type="SAM" id="MobiDB-lite"/>
    </source>
</evidence>
<evidence type="ECO:0000313" key="3">
    <source>
        <dbReference type="EMBL" id="OEU10415.1"/>
    </source>
</evidence>
<feature type="compositionally biased region" description="Low complexity" evidence="2">
    <location>
        <begin position="644"/>
        <end position="662"/>
    </location>
</feature>
<organism evidence="3 4">
    <name type="scientific">Fragilariopsis cylindrus CCMP1102</name>
    <dbReference type="NCBI Taxonomy" id="635003"/>
    <lineage>
        <taxon>Eukaryota</taxon>
        <taxon>Sar</taxon>
        <taxon>Stramenopiles</taxon>
        <taxon>Ochrophyta</taxon>
        <taxon>Bacillariophyta</taxon>
        <taxon>Bacillariophyceae</taxon>
        <taxon>Bacillariophycidae</taxon>
        <taxon>Bacillariales</taxon>
        <taxon>Bacillariaceae</taxon>
        <taxon>Fragilariopsis</taxon>
    </lineage>
</organism>